<dbReference type="PANTHER" id="PTHR14097:SF8">
    <property type="entry name" value="NAD(P)-BINDING DOMAIN-CONTAINING PROTEIN"/>
    <property type="match status" value="1"/>
</dbReference>
<dbReference type="STRING" id="1314777.A0A164QXR4"/>
<dbReference type="AlphaFoldDB" id="A0A164QXR4"/>
<reference evidence="1 2" key="1">
    <citation type="journal article" date="2016" name="Mol. Biol. Evol.">
        <title>Comparative Genomics of Early-Diverging Mushroom-Forming Fungi Provides Insights into the Origins of Lignocellulose Decay Capabilities.</title>
        <authorList>
            <person name="Nagy L.G."/>
            <person name="Riley R."/>
            <person name="Tritt A."/>
            <person name="Adam C."/>
            <person name="Daum C."/>
            <person name="Floudas D."/>
            <person name="Sun H."/>
            <person name="Yadav J.S."/>
            <person name="Pangilinan J."/>
            <person name="Larsson K.H."/>
            <person name="Matsuura K."/>
            <person name="Barry K."/>
            <person name="Labutti K."/>
            <person name="Kuo R."/>
            <person name="Ohm R.A."/>
            <person name="Bhattacharya S.S."/>
            <person name="Shirouzu T."/>
            <person name="Yoshinaga Y."/>
            <person name="Martin F.M."/>
            <person name="Grigoriev I.V."/>
            <person name="Hibbett D.S."/>
        </authorList>
    </citation>
    <scope>NUCLEOTIDE SEQUENCE [LARGE SCALE GENOMIC DNA]</scope>
    <source>
        <strain evidence="1 2">HHB9708</strain>
    </source>
</reference>
<protein>
    <submittedName>
        <fullName evidence="1">Uncharacterized protein</fullName>
    </submittedName>
</protein>
<dbReference type="OrthoDB" id="9975943at2759"/>
<evidence type="ECO:0000313" key="2">
    <source>
        <dbReference type="Proteomes" id="UP000076722"/>
    </source>
</evidence>
<keyword evidence="2" id="KW-1185">Reference proteome</keyword>
<dbReference type="Gene3D" id="3.40.50.720">
    <property type="entry name" value="NAD(P)-binding Rossmann-like Domain"/>
    <property type="match status" value="1"/>
</dbReference>
<dbReference type="EMBL" id="KV419423">
    <property type="protein sequence ID" value="KZS90065.1"/>
    <property type="molecule type" value="Genomic_DNA"/>
</dbReference>
<sequence length="250" mass="27218">MRQPFLIFADGDSLAAGLAILRAASRDPSVSHITVLSRRPLPPHAAEFSKSKTEVILHQNFTEYPTTLTEKLKDHDAVIWALGASQNGMDVEAYTKLTHDFPVAAITALTDAGTGSPEKPLRFLYVSGQGADRSGKGWALFSKVKGRTEKDLVDYAAAHPSVIAQNIRPGYFFPSDPDDVATTRSKGKAVADKYVFSFLTNHVSSLAITVDDLAKFAVGCVKGEFGTDDLYENGRMRQLLKKQKKSASEL</sequence>
<dbReference type="Proteomes" id="UP000076722">
    <property type="component" value="Unassembled WGS sequence"/>
</dbReference>
<accession>A0A164QXR4</accession>
<gene>
    <name evidence="1" type="ORF">SISNIDRAFT_416045</name>
</gene>
<dbReference type="PANTHER" id="PTHR14097">
    <property type="entry name" value="OXIDOREDUCTASE HTATIP2"/>
    <property type="match status" value="1"/>
</dbReference>
<dbReference type="SUPFAM" id="SSF51735">
    <property type="entry name" value="NAD(P)-binding Rossmann-fold domains"/>
    <property type="match status" value="1"/>
</dbReference>
<proteinExistence type="predicted"/>
<evidence type="ECO:0000313" key="1">
    <source>
        <dbReference type="EMBL" id="KZS90065.1"/>
    </source>
</evidence>
<dbReference type="InterPro" id="IPR036291">
    <property type="entry name" value="NAD(P)-bd_dom_sf"/>
</dbReference>
<name>A0A164QXR4_9AGAM</name>
<organism evidence="1 2">
    <name type="scientific">Sistotremastrum niveocremeum HHB9708</name>
    <dbReference type="NCBI Taxonomy" id="1314777"/>
    <lineage>
        <taxon>Eukaryota</taxon>
        <taxon>Fungi</taxon>
        <taxon>Dikarya</taxon>
        <taxon>Basidiomycota</taxon>
        <taxon>Agaricomycotina</taxon>
        <taxon>Agaricomycetes</taxon>
        <taxon>Sistotremastrales</taxon>
        <taxon>Sistotremastraceae</taxon>
        <taxon>Sertulicium</taxon>
        <taxon>Sertulicium niveocremeum</taxon>
    </lineage>
</organism>